<keyword evidence="3" id="KW-1185">Reference proteome</keyword>
<dbReference type="PANTHER" id="PTHR40050">
    <property type="entry name" value="INNER SPORE COAT PROTEIN H"/>
    <property type="match status" value="1"/>
</dbReference>
<dbReference type="RefSeq" id="WP_132247309.1">
    <property type="nucleotide sequence ID" value="NZ_SLWV01000029.1"/>
</dbReference>
<gene>
    <name evidence="2" type="ORF">EV214_1296</name>
</gene>
<reference evidence="2 3" key="1">
    <citation type="submission" date="2019-03" db="EMBL/GenBank/DDBJ databases">
        <title>Genomic Encyclopedia of Type Strains, Phase IV (KMG-IV): sequencing the most valuable type-strain genomes for metagenomic binning, comparative biology and taxonomic classification.</title>
        <authorList>
            <person name="Goeker M."/>
        </authorList>
    </citation>
    <scope>NUCLEOTIDE SEQUENCE [LARGE SCALE GENOMIC DNA]</scope>
    <source>
        <strain evidence="2 3">DSM 102940</strain>
    </source>
</reference>
<dbReference type="PANTHER" id="PTHR40050:SF1">
    <property type="entry name" value="INNER SPORE COAT PROTEIN H"/>
    <property type="match status" value="1"/>
</dbReference>
<proteinExistence type="predicted"/>
<keyword evidence="2" id="KW-0946">Virion</keyword>
<dbReference type="Proteomes" id="UP000294919">
    <property type="component" value="Unassembled WGS sequence"/>
</dbReference>
<evidence type="ECO:0000256" key="1">
    <source>
        <dbReference type="SAM" id="Phobius"/>
    </source>
</evidence>
<feature type="transmembrane region" description="Helical" evidence="1">
    <location>
        <begin position="6"/>
        <end position="26"/>
    </location>
</feature>
<name>A0A4R2KAP4_9FIRM</name>
<comment type="caution">
    <text evidence="2">The sequence shown here is derived from an EMBL/GenBank/DDBJ whole genome shotgun (WGS) entry which is preliminary data.</text>
</comment>
<accession>A0A4R2KAP4</accession>
<keyword evidence="1" id="KW-1133">Transmembrane helix</keyword>
<dbReference type="Pfam" id="PF08757">
    <property type="entry name" value="CotH"/>
    <property type="match status" value="1"/>
</dbReference>
<dbReference type="Gene3D" id="2.60.40.10">
    <property type="entry name" value="Immunoglobulins"/>
    <property type="match status" value="1"/>
</dbReference>
<dbReference type="OrthoDB" id="3235126at2"/>
<sequence length="573" mass="68734">MRNIPWGLSLAFFILISMIMFAGVSIEKGNEITQKELDKEYLEKQEYEKEQWDNPLNDIKLTDNKDLYKEDHDTHVDKIYITVLPPKNKETVNFEELNNSGKNMDYDYTSDAFDKVAKIIFEAHEPSNGNAYDQANATMELRGQTARMYPQKSYKIKLFKDTEKWIDFHTINFNKHYPDSLRIKNKLSYDYFELLDDFVSLRTRFVRLYIKDLSSKKSVERFEDYGLYTFIEQPNKKFLKRHNLDQNANLYKIENFEFYRYADHIKTKEDITYDSNKFEEILEIRGNDHHEKLIEMLDAVNDYGRDINEVVDQYFDRDNLMTWLAVNILFDNYDTISRNFLLYSPLNANKWFFIPWDYDKAWTNTPYRGKWQRGVSNYWGMVLFNRLFKDRNNVNELSKKIEDLSSIINEENTKKFLENYYKVVKENVLVAPDRNYLKNTISQYKREYDGLSSITEQNKVYYYKSLENPMPFYLGEPIYENEGYTFTWEASYDIDDDEIAYDFLLSKDNQFKNIVATFKNLENTSCNVKNLENGQYYWKVIAYDTKGNWQEAFDNHFEEDIITGTKKLIVHKE</sequence>
<dbReference type="InterPro" id="IPR013783">
    <property type="entry name" value="Ig-like_fold"/>
</dbReference>
<keyword evidence="1" id="KW-0472">Membrane</keyword>
<organism evidence="2 3">
    <name type="scientific">Marinisporobacter balticus</name>
    <dbReference type="NCBI Taxonomy" id="2018667"/>
    <lineage>
        <taxon>Bacteria</taxon>
        <taxon>Bacillati</taxon>
        <taxon>Bacillota</taxon>
        <taxon>Clostridia</taxon>
        <taxon>Peptostreptococcales</taxon>
        <taxon>Thermotaleaceae</taxon>
        <taxon>Marinisporobacter</taxon>
    </lineage>
</organism>
<dbReference type="InterPro" id="IPR014867">
    <property type="entry name" value="Spore_coat_CotH_CotH2/3/7"/>
</dbReference>
<evidence type="ECO:0000313" key="3">
    <source>
        <dbReference type="Proteomes" id="UP000294919"/>
    </source>
</evidence>
<keyword evidence="2" id="KW-0167">Capsid protein</keyword>
<evidence type="ECO:0000313" key="2">
    <source>
        <dbReference type="EMBL" id="TCO69834.1"/>
    </source>
</evidence>
<protein>
    <submittedName>
        <fullName evidence="2">Spore coat protein H</fullName>
    </submittedName>
</protein>
<keyword evidence="1" id="KW-0812">Transmembrane</keyword>
<dbReference type="EMBL" id="SLWV01000029">
    <property type="protein sequence ID" value="TCO69834.1"/>
    <property type="molecule type" value="Genomic_DNA"/>
</dbReference>
<dbReference type="AlphaFoldDB" id="A0A4R2KAP4"/>